<dbReference type="PIRSF" id="PIRSF010372">
    <property type="entry name" value="PaiB"/>
    <property type="match status" value="1"/>
</dbReference>
<evidence type="ECO:0000313" key="1">
    <source>
        <dbReference type="EMBL" id="SEL68753.1"/>
    </source>
</evidence>
<protein>
    <submittedName>
        <fullName evidence="1">Negative transcriptional regulator, PaiB family</fullName>
    </submittedName>
</protein>
<organism evidence="1 2">
    <name type="scientific">Olivibacter domesticus</name>
    <name type="common">Pseudosphingobacterium domesticum</name>
    <dbReference type="NCBI Taxonomy" id="407022"/>
    <lineage>
        <taxon>Bacteria</taxon>
        <taxon>Pseudomonadati</taxon>
        <taxon>Bacteroidota</taxon>
        <taxon>Sphingobacteriia</taxon>
        <taxon>Sphingobacteriales</taxon>
        <taxon>Sphingobacteriaceae</taxon>
        <taxon>Olivibacter</taxon>
    </lineage>
</organism>
<dbReference type="RefSeq" id="WP_093326266.1">
    <property type="nucleotide sequence ID" value="NZ_FOAF01000003.1"/>
</dbReference>
<dbReference type="InterPro" id="IPR007396">
    <property type="entry name" value="TR_PAI2-type"/>
</dbReference>
<sequence length="203" mass="23402">MYIPNAFKFENLADKIAFMKRYSFATIVTCKDQIPIATQLPFVVNGSSEGLSLSGHFAIANEQAKYIEANTSLVIFAEPHAYISPKHYNKKESVPTWDYIAIHAYGRAKIIKDDASKLKALEQMITFYEQSYMEQWQDLSEKFKKGMMQGIVAFEMEITSLQGQQKLSQNKMEEERERIIQHLEKGTNNMEKELAPFIRNLSK</sequence>
<evidence type="ECO:0000313" key="2">
    <source>
        <dbReference type="Proteomes" id="UP000199421"/>
    </source>
</evidence>
<dbReference type="AlphaFoldDB" id="A0A1H7S8F7"/>
<dbReference type="PANTHER" id="PTHR35802:SF1">
    <property type="entry name" value="PROTEASE SYNTHASE AND SPORULATION PROTEIN PAI 2"/>
    <property type="match status" value="1"/>
</dbReference>
<dbReference type="SUPFAM" id="SSF50475">
    <property type="entry name" value="FMN-binding split barrel"/>
    <property type="match status" value="1"/>
</dbReference>
<name>A0A1H7S8F7_OLID1</name>
<proteinExistence type="predicted"/>
<dbReference type="Proteomes" id="UP000199421">
    <property type="component" value="Unassembled WGS sequence"/>
</dbReference>
<reference evidence="2" key="1">
    <citation type="submission" date="2016-10" db="EMBL/GenBank/DDBJ databases">
        <authorList>
            <person name="Varghese N."/>
            <person name="Submissions S."/>
        </authorList>
    </citation>
    <scope>NUCLEOTIDE SEQUENCE [LARGE SCALE GENOMIC DNA]</scope>
    <source>
        <strain evidence="2">DSM 18733</strain>
    </source>
</reference>
<accession>A0A1H7S8F7</accession>
<keyword evidence="2" id="KW-1185">Reference proteome</keyword>
<dbReference type="InterPro" id="IPR012349">
    <property type="entry name" value="Split_barrel_FMN-bd"/>
</dbReference>
<dbReference type="EMBL" id="FOAF01000003">
    <property type="protein sequence ID" value="SEL68753.1"/>
    <property type="molecule type" value="Genomic_DNA"/>
</dbReference>
<dbReference type="STRING" id="407022.SAMN05661044_03116"/>
<dbReference type="Gene3D" id="2.30.110.10">
    <property type="entry name" value="Electron Transport, Fmn-binding Protein, Chain A"/>
    <property type="match status" value="1"/>
</dbReference>
<dbReference type="Pfam" id="PF04299">
    <property type="entry name" value="FMN_bind_2"/>
    <property type="match status" value="1"/>
</dbReference>
<dbReference type="PANTHER" id="PTHR35802">
    <property type="entry name" value="PROTEASE SYNTHASE AND SPORULATION PROTEIN PAI 2"/>
    <property type="match status" value="1"/>
</dbReference>
<gene>
    <name evidence="1" type="ORF">SAMN05661044_03116</name>
</gene>
<dbReference type="OrthoDB" id="9794948at2"/>